<dbReference type="GO" id="GO:0003924">
    <property type="term" value="F:GTPase activity"/>
    <property type="evidence" value="ECO:0007669"/>
    <property type="project" value="InterPro"/>
</dbReference>
<dbReference type="KEGG" id="cmah:C1I91_24035"/>
<dbReference type="NCBIfam" id="TIGR00073">
    <property type="entry name" value="hypB"/>
    <property type="match status" value="1"/>
</dbReference>
<name>A0A3R5R2N1_9CLOT</name>
<dbReference type="InterPro" id="IPR003495">
    <property type="entry name" value="CobW/HypB/UreG_nucleotide-bd"/>
</dbReference>
<gene>
    <name evidence="9" type="primary">hypB</name>
    <name evidence="9" type="ORF">C1I91_24035</name>
</gene>
<keyword evidence="10" id="KW-1185">Reference proteome</keyword>
<dbReference type="Gene3D" id="3.40.50.300">
    <property type="entry name" value="P-loop containing nucleotide triphosphate hydrolases"/>
    <property type="match status" value="1"/>
</dbReference>
<dbReference type="InterPro" id="IPR004392">
    <property type="entry name" value="Hyd_mat_HypB"/>
</dbReference>
<evidence type="ECO:0000256" key="5">
    <source>
        <dbReference type="ARBA" id="ARBA00022801"/>
    </source>
</evidence>
<comment type="similarity">
    <text evidence="1">Belongs to the SIMIBI class G3E GTPase family. HypB/HupM subfamily.</text>
</comment>
<dbReference type="GO" id="GO:0016151">
    <property type="term" value="F:nickel cation binding"/>
    <property type="evidence" value="ECO:0007669"/>
    <property type="project" value="InterPro"/>
</dbReference>
<evidence type="ECO:0000256" key="4">
    <source>
        <dbReference type="ARBA" id="ARBA00022741"/>
    </source>
</evidence>
<evidence type="ECO:0000256" key="6">
    <source>
        <dbReference type="ARBA" id="ARBA00022833"/>
    </source>
</evidence>
<keyword evidence="2" id="KW-0533">Nickel</keyword>
<dbReference type="SUPFAM" id="SSF52540">
    <property type="entry name" value="P-loop containing nucleoside triphosphate hydrolases"/>
    <property type="match status" value="1"/>
</dbReference>
<dbReference type="PANTHER" id="PTHR30134:SF2">
    <property type="entry name" value="HYDROGENASE MATURATION FACTOR HYPB"/>
    <property type="match status" value="1"/>
</dbReference>
<dbReference type="GO" id="GO:0008270">
    <property type="term" value="F:zinc ion binding"/>
    <property type="evidence" value="ECO:0007669"/>
    <property type="project" value="TreeGrafter"/>
</dbReference>
<dbReference type="Pfam" id="PF02492">
    <property type="entry name" value="cobW"/>
    <property type="match status" value="1"/>
</dbReference>
<dbReference type="GO" id="GO:0051604">
    <property type="term" value="P:protein maturation"/>
    <property type="evidence" value="ECO:0007669"/>
    <property type="project" value="InterPro"/>
</dbReference>
<keyword evidence="4" id="KW-0547">Nucleotide-binding</keyword>
<protein>
    <submittedName>
        <fullName evidence="9">Hydrogenase accessory protein HypB</fullName>
    </submittedName>
</protein>
<evidence type="ECO:0000256" key="7">
    <source>
        <dbReference type="ARBA" id="ARBA00023134"/>
    </source>
</evidence>
<dbReference type="PRINTS" id="PR00449">
    <property type="entry name" value="RASTRNSFRMNG"/>
</dbReference>
<dbReference type="EMBL" id="CP025746">
    <property type="protein sequence ID" value="QAA35393.1"/>
    <property type="molecule type" value="Genomic_DNA"/>
</dbReference>
<dbReference type="PANTHER" id="PTHR30134">
    <property type="entry name" value="HYDROGENASE PROTEIN ASSEMBLY PROTEIN, NICKEL CHAPERONE"/>
    <property type="match status" value="1"/>
</dbReference>
<proteinExistence type="inferred from homology"/>
<evidence type="ECO:0000313" key="9">
    <source>
        <dbReference type="EMBL" id="QAA35393.1"/>
    </source>
</evidence>
<dbReference type="CDD" id="cd05390">
    <property type="entry name" value="HypB"/>
    <property type="match status" value="1"/>
</dbReference>
<organism evidence="9 10">
    <name type="scientific">Clostridium manihotivorum</name>
    <dbReference type="NCBI Taxonomy" id="2320868"/>
    <lineage>
        <taxon>Bacteria</taxon>
        <taxon>Bacillati</taxon>
        <taxon>Bacillota</taxon>
        <taxon>Clostridia</taxon>
        <taxon>Eubacteriales</taxon>
        <taxon>Clostridiaceae</taxon>
        <taxon>Clostridium</taxon>
    </lineage>
</organism>
<sequence>MKNILIEKRILQSNDEFAENNRRRFAENGIFAINIFGSLGAGKTTLLEKTLSLIKDSTSIGVIEGDLYTTKDAERIEQEGINVVQINTCGACHLDASMIEEAVKVMRMDELETRMPKLMFIENVGNLVCPASYDLGENTKITVLSVTEGNDKPLKYPFMFKISDIVVLNKIDLINFTDFDIQEFREDICSLNKNAKIFEVSSRTGEGVEDFAFYLMKLIKNDDKY</sequence>
<keyword evidence="3" id="KW-0479">Metal-binding</keyword>
<evidence type="ECO:0000256" key="3">
    <source>
        <dbReference type="ARBA" id="ARBA00022723"/>
    </source>
</evidence>
<evidence type="ECO:0000259" key="8">
    <source>
        <dbReference type="Pfam" id="PF02492"/>
    </source>
</evidence>
<dbReference type="InterPro" id="IPR027417">
    <property type="entry name" value="P-loop_NTPase"/>
</dbReference>
<dbReference type="RefSeq" id="WP_128215175.1">
    <property type="nucleotide sequence ID" value="NZ_CP025746.1"/>
</dbReference>
<dbReference type="GO" id="GO:0005525">
    <property type="term" value="F:GTP binding"/>
    <property type="evidence" value="ECO:0007669"/>
    <property type="project" value="UniProtKB-KW"/>
</dbReference>
<dbReference type="Proteomes" id="UP000286268">
    <property type="component" value="Chromosome"/>
</dbReference>
<dbReference type="AlphaFoldDB" id="A0A3R5R2N1"/>
<keyword evidence="7" id="KW-0342">GTP-binding</keyword>
<evidence type="ECO:0000256" key="2">
    <source>
        <dbReference type="ARBA" id="ARBA00022596"/>
    </source>
</evidence>
<evidence type="ECO:0000313" key="10">
    <source>
        <dbReference type="Proteomes" id="UP000286268"/>
    </source>
</evidence>
<reference evidence="9 10" key="1">
    <citation type="submission" date="2018-01" db="EMBL/GenBank/DDBJ databases">
        <title>Genome Sequencing and Assembly of Anaerobacter polyendosporus strain CT4.</title>
        <authorList>
            <person name="Tachaapaikoon C."/>
            <person name="Sutheeworapong S."/>
            <person name="Jenjaroenpun P."/>
            <person name="Wongsurawat T."/>
            <person name="Nookeaw I."/>
            <person name="Cheawchanlertfa P."/>
            <person name="Kosugi A."/>
            <person name="Cheevadhanarak S."/>
            <person name="Ratanakhanokchai K."/>
        </authorList>
    </citation>
    <scope>NUCLEOTIDE SEQUENCE [LARGE SCALE GENOMIC DNA]</scope>
    <source>
        <strain evidence="9 10">CT4</strain>
    </source>
</reference>
<keyword evidence="6" id="KW-0862">Zinc</keyword>
<keyword evidence="5" id="KW-0378">Hydrolase</keyword>
<dbReference type="PIRSF" id="PIRSF005624">
    <property type="entry name" value="Ni-bind_GTPase"/>
    <property type="match status" value="1"/>
</dbReference>
<evidence type="ECO:0000256" key="1">
    <source>
        <dbReference type="ARBA" id="ARBA00006211"/>
    </source>
</evidence>
<dbReference type="OrthoDB" id="9802035at2"/>
<feature type="domain" description="CobW/HypB/UreG nucleotide-binding" evidence="8">
    <location>
        <begin position="33"/>
        <end position="198"/>
    </location>
</feature>
<accession>A0A3R5R2N1</accession>